<name>A0ABT5L9I0_9MOLU</name>
<accession>A0ABT5L9I0</accession>
<dbReference type="PANTHER" id="PTHR43166:SF9">
    <property type="entry name" value="GLUTAMATE_ASPARTATE IMPORT ATP-BINDING PROTEIN GLTL"/>
    <property type="match status" value="1"/>
</dbReference>
<evidence type="ECO:0000313" key="11">
    <source>
        <dbReference type="Proteomes" id="UP001221763"/>
    </source>
</evidence>
<proteinExistence type="inferred from homology"/>
<keyword evidence="8" id="KW-0472">Membrane</keyword>
<comment type="subcellular location">
    <subcellularLocation>
        <location evidence="1">Cell membrane</location>
        <topology evidence="1">Peripheral membrane protein</topology>
    </subcellularLocation>
</comment>
<dbReference type="Gene3D" id="3.40.50.300">
    <property type="entry name" value="P-loop containing nucleotide triphosphate hydrolases"/>
    <property type="match status" value="1"/>
</dbReference>
<evidence type="ECO:0000256" key="1">
    <source>
        <dbReference type="ARBA" id="ARBA00004202"/>
    </source>
</evidence>
<evidence type="ECO:0000259" key="9">
    <source>
        <dbReference type="PROSITE" id="PS50893"/>
    </source>
</evidence>
<comment type="similarity">
    <text evidence="2">Belongs to the ABC transporter superfamily.</text>
</comment>
<dbReference type="SUPFAM" id="SSF52540">
    <property type="entry name" value="P-loop containing nucleoside triphosphate hydrolases"/>
    <property type="match status" value="1"/>
</dbReference>
<evidence type="ECO:0000256" key="6">
    <source>
        <dbReference type="ARBA" id="ARBA00022840"/>
    </source>
</evidence>
<comment type="caution">
    <text evidence="10">The sequence shown here is derived from an EMBL/GenBank/DDBJ whole genome shotgun (WGS) entry which is preliminary data.</text>
</comment>
<evidence type="ECO:0000256" key="8">
    <source>
        <dbReference type="ARBA" id="ARBA00023136"/>
    </source>
</evidence>
<evidence type="ECO:0000256" key="3">
    <source>
        <dbReference type="ARBA" id="ARBA00022448"/>
    </source>
</evidence>
<dbReference type="RefSeq" id="WP_273585429.1">
    <property type="nucleotide sequence ID" value="NZ_JANHJP010000010.1"/>
</dbReference>
<keyword evidence="3" id="KW-0813">Transport</keyword>
<evidence type="ECO:0000313" key="10">
    <source>
        <dbReference type="EMBL" id="MDC9032245.1"/>
    </source>
</evidence>
<organism evidence="10 11">
    <name type="scientific">Columbia Basin potato purple top phytoplasma</name>
    <dbReference type="NCBI Taxonomy" id="307134"/>
    <lineage>
        <taxon>Bacteria</taxon>
        <taxon>Bacillati</taxon>
        <taxon>Mycoplasmatota</taxon>
        <taxon>Mollicutes</taxon>
        <taxon>Acholeplasmatales</taxon>
        <taxon>Acholeplasmataceae</taxon>
        <taxon>Candidatus Phytoplasma</taxon>
        <taxon>16SrVI (Clover proliferation group)</taxon>
    </lineage>
</organism>
<evidence type="ECO:0000256" key="2">
    <source>
        <dbReference type="ARBA" id="ARBA00005417"/>
    </source>
</evidence>
<gene>
    <name evidence="10" type="ORF">M8044_000468</name>
</gene>
<sequence>MNLDSKYIIKIKNLNKSFHNKLILKNINLNIVDKEIFTIIGYSGSGKSTLLRCLNLLEEPDFGEIIINNENIVNKNINISKVRTKVGMVFQSFNLFEEKNVLENCCLAPIKVLKISPSEAEEIALKKLRYFGLEKFAYKNIKQLSGGQKQRIAIIRALCMEPEILLLDEPTSALDPEASEEVLSVLKKLVSQKKMTFVIVSHEIKFAKKVSNTICFMEDGNIIEKGPSKEVFETNKYPKSKSFFEEF</sequence>
<keyword evidence="6 10" id="KW-0067">ATP-binding</keyword>
<reference evidence="10 11" key="1">
    <citation type="journal article" date="2023" name="Plant">
        <title>Draft Genome Sequence Resource of CBPPT1, a 'Candidatus Phytoplasma trifolii'-Related Strain Associated with Potato Purple Top Disease in the Columbia Basin, U.S.A.</title>
        <authorList>
            <person name="Wei W."/>
            <person name="Shao J."/>
            <person name="Bottner-Parker K.D."/>
            <person name="Zhao Y."/>
        </authorList>
    </citation>
    <scope>NUCLEOTIDE SEQUENCE [LARGE SCALE GENOMIC DNA]</scope>
    <source>
        <strain evidence="10 11">CBPPT1</strain>
    </source>
</reference>
<dbReference type="InterPro" id="IPR003593">
    <property type="entry name" value="AAA+_ATPase"/>
</dbReference>
<dbReference type="InterPro" id="IPR050086">
    <property type="entry name" value="MetN_ABC_transporter-like"/>
</dbReference>
<dbReference type="InterPro" id="IPR030679">
    <property type="entry name" value="ABC_ATPase_HisP-typ"/>
</dbReference>
<dbReference type="PANTHER" id="PTHR43166">
    <property type="entry name" value="AMINO ACID IMPORT ATP-BINDING PROTEIN"/>
    <property type="match status" value="1"/>
</dbReference>
<evidence type="ECO:0000256" key="7">
    <source>
        <dbReference type="ARBA" id="ARBA00022970"/>
    </source>
</evidence>
<dbReference type="EMBL" id="JANHJP010000010">
    <property type="protein sequence ID" value="MDC9032245.1"/>
    <property type="molecule type" value="Genomic_DNA"/>
</dbReference>
<dbReference type="Pfam" id="PF00005">
    <property type="entry name" value="ABC_tran"/>
    <property type="match status" value="1"/>
</dbReference>
<protein>
    <submittedName>
        <fullName evidence="10">Amino acid ABC transporter ATP-binding protein</fullName>
    </submittedName>
</protein>
<dbReference type="PIRSF" id="PIRSF039085">
    <property type="entry name" value="ABC_ATPase_HisP"/>
    <property type="match status" value="1"/>
</dbReference>
<evidence type="ECO:0000256" key="4">
    <source>
        <dbReference type="ARBA" id="ARBA00022475"/>
    </source>
</evidence>
<dbReference type="SMART" id="SM00382">
    <property type="entry name" value="AAA"/>
    <property type="match status" value="1"/>
</dbReference>
<keyword evidence="7" id="KW-0029">Amino-acid transport</keyword>
<dbReference type="InterPro" id="IPR027417">
    <property type="entry name" value="P-loop_NTPase"/>
</dbReference>
<keyword evidence="11" id="KW-1185">Reference proteome</keyword>
<keyword evidence="5" id="KW-0547">Nucleotide-binding</keyword>
<dbReference type="GO" id="GO:0005524">
    <property type="term" value="F:ATP binding"/>
    <property type="evidence" value="ECO:0007669"/>
    <property type="project" value="UniProtKB-KW"/>
</dbReference>
<dbReference type="Proteomes" id="UP001221763">
    <property type="component" value="Unassembled WGS sequence"/>
</dbReference>
<evidence type="ECO:0000256" key="5">
    <source>
        <dbReference type="ARBA" id="ARBA00022741"/>
    </source>
</evidence>
<dbReference type="PROSITE" id="PS00211">
    <property type="entry name" value="ABC_TRANSPORTER_1"/>
    <property type="match status" value="1"/>
</dbReference>
<dbReference type="InterPro" id="IPR017871">
    <property type="entry name" value="ABC_transporter-like_CS"/>
</dbReference>
<dbReference type="PROSITE" id="PS50893">
    <property type="entry name" value="ABC_TRANSPORTER_2"/>
    <property type="match status" value="1"/>
</dbReference>
<dbReference type="InterPro" id="IPR003439">
    <property type="entry name" value="ABC_transporter-like_ATP-bd"/>
</dbReference>
<feature type="domain" description="ABC transporter" evidence="9">
    <location>
        <begin position="9"/>
        <end position="244"/>
    </location>
</feature>
<keyword evidence="4" id="KW-1003">Cell membrane</keyword>